<protein>
    <submittedName>
        <fullName evidence="2">Uncharacterized protein</fullName>
    </submittedName>
</protein>
<dbReference type="Proteomes" id="UP000051036">
    <property type="component" value="Unassembled WGS sequence"/>
</dbReference>
<evidence type="ECO:0000313" key="3">
    <source>
        <dbReference type="Proteomes" id="UP000051036"/>
    </source>
</evidence>
<feature type="transmembrane region" description="Helical" evidence="1">
    <location>
        <begin position="79"/>
        <end position="97"/>
    </location>
</feature>
<dbReference type="OrthoDB" id="2314051at2"/>
<reference evidence="2 3" key="1">
    <citation type="journal article" date="2015" name="Genome Announc.">
        <title>Expanding the biotechnology potential of lactobacilli through comparative genomics of 213 strains and associated genera.</title>
        <authorList>
            <person name="Sun Z."/>
            <person name="Harris H.M."/>
            <person name="McCann A."/>
            <person name="Guo C."/>
            <person name="Argimon S."/>
            <person name="Zhang W."/>
            <person name="Yang X."/>
            <person name="Jeffery I.B."/>
            <person name="Cooney J.C."/>
            <person name="Kagawa T.F."/>
            <person name="Liu W."/>
            <person name="Song Y."/>
            <person name="Salvetti E."/>
            <person name="Wrobel A."/>
            <person name="Rasinkangas P."/>
            <person name="Parkhill J."/>
            <person name="Rea M.C."/>
            <person name="O'Sullivan O."/>
            <person name="Ritari J."/>
            <person name="Douillard F.P."/>
            <person name="Paul Ross R."/>
            <person name="Yang R."/>
            <person name="Briner A.E."/>
            <person name="Felis G.E."/>
            <person name="de Vos W.M."/>
            <person name="Barrangou R."/>
            <person name="Klaenhammer T.R."/>
            <person name="Caufield P.W."/>
            <person name="Cui Y."/>
            <person name="Zhang H."/>
            <person name="O'Toole P.W."/>
        </authorList>
    </citation>
    <scope>NUCLEOTIDE SEQUENCE [LARGE SCALE GENOMIC DNA]</scope>
    <source>
        <strain evidence="2 3">DSM 16043</strain>
    </source>
</reference>
<feature type="transmembrane region" description="Helical" evidence="1">
    <location>
        <begin position="28"/>
        <end position="47"/>
    </location>
</feature>
<feature type="transmembrane region" description="Helical" evidence="1">
    <location>
        <begin position="103"/>
        <end position="122"/>
    </location>
</feature>
<dbReference type="RefSeq" id="WP_057797969.1">
    <property type="nucleotide sequence ID" value="NZ_AZFM01000008.1"/>
</dbReference>
<dbReference type="PATRIC" id="fig|1423763.3.peg.1862"/>
<keyword evidence="3" id="KW-1185">Reference proteome</keyword>
<dbReference type="STRING" id="1423763.FC46_GL001826"/>
<feature type="transmembrane region" description="Helical" evidence="1">
    <location>
        <begin position="53"/>
        <end position="72"/>
    </location>
</feature>
<organism evidence="2 3">
    <name type="scientific">Lactobacillus kalixensis DSM 16043</name>
    <dbReference type="NCBI Taxonomy" id="1423763"/>
    <lineage>
        <taxon>Bacteria</taxon>
        <taxon>Bacillati</taxon>
        <taxon>Bacillota</taxon>
        <taxon>Bacilli</taxon>
        <taxon>Lactobacillales</taxon>
        <taxon>Lactobacillaceae</taxon>
        <taxon>Lactobacillus</taxon>
    </lineage>
</organism>
<gene>
    <name evidence="2" type="ORF">FC46_GL001826</name>
</gene>
<keyword evidence="1" id="KW-1133">Transmembrane helix</keyword>
<evidence type="ECO:0000256" key="1">
    <source>
        <dbReference type="SAM" id="Phobius"/>
    </source>
</evidence>
<name>A0A0R1UGW1_9LACO</name>
<comment type="caution">
    <text evidence="2">The sequence shown here is derived from an EMBL/GenBank/DDBJ whole genome shotgun (WGS) entry which is preliminary data.</text>
</comment>
<dbReference type="EMBL" id="AZFM01000008">
    <property type="protein sequence ID" value="KRL90570.1"/>
    <property type="molecule type" value="Genomic_DNA"/>
</dbReference>
<sequence>MKELQNIWQKFLAIPLLKKLNQHSFMPIIWWGVFIAAFPYFLSLIQLPIVVRVGLVFLILNSIISFHVGVLIKKRSLSKWWMLFLPVIFCLAILPRFANYNLVFGLIYLIFEVFGLINNHIYR</sequence>
<keyword evidence="1" id="KW-0812">Transmembrane</keyword>
<proteinExistence type="predicted"/>
<keyword evidence="1" id="KW-0472">Membrane</keyword>
<evidence type="ECO:0000313" key="2">
    <source>
        <dbReference type="EMBL" id="KRL90570.1"/>
    </source>
</evidence>
<accession>A0A0R1UGW1</accession>
<dbReference type="AlphaFoldDB" id="A0A0R1UGW1"/>